<evidence type="ECO:0000313" key="1">
    <source>
        <dbReference type="EMBL" id="KAH0773585.1"/>
    </source>
</evidence>
<organism evidence="1 2">
    <name type="scientific">Solanum tuberosum</name>
    <name type="common">Potato</name>
    <dbReference type="NCBI Taxonomy" id="4113"/>
    <lineage>
        <taxon>Eukaryota</taxon>
        <taxon>Viridiplantae</taxon>
        <taxon>Streptophyta</taxon>
        <taxon>Embryophyta</taxon>
        <taxon>Tracheophyta</taxon>
        <taxon>Spermatophyta</taxon>
        <taxon>Magnoliopsida</taxon>
        <taxon>eudicotyledons</taxon>
        <taxon>Gunneridae</taxon>
        <taxon>Pentapetalae</taxon>
        <taxon>asterids</taxon>
        <taxon>lamiids</taxon>
        <taxon>Solanales</taxon>
        <taxon>Solanaceae</taxon>
        <taxon>Solanoideae</taxon>
        <taxon>Solaneae</taxon>
        <taxon>Solanum</taxon>
    </lineage>
</organism>
<keyword evidence="2" id="KW-1185">Reference proteome</keyword>
<evidence type="ECO:0000313" key="2">
    <source>
        <dbReference type="Proteomes" id="UP000826656"/>
    </source>
</evidence>
<accession>A0ABQ7VZ42</accession>
<proteinExistence type="predicted"/>
<dbReference type="Proteomes" id="UP000826656">
    <property type="component" value="Unassembled WGS sequence"/>
</dbReference>
<reference evidence="1 2" key="1">
    <citation type="journal article" date="2021" name="bioRxiv">
        <title>Chromosome-scale and haplotype-resolved genome assembly of a tetraploid potato cultivar.</title>
        <authorList>
            <person name="Sun H."/>
            <person name="Jiao W.-B."/>
            <person name="Krause K."/>
            <person name="Campoy J.A."/>
            <person name="Goel M."/>
            <person name="Folz-Donahue K."/>
            <person name="Kukat C."/>
            <person name="Huettel B."/>
            <person name="Schneeberger K."/>
        </authorList>
    </citation>
    <scope>NUCLEOTIDE SEQUENCE [LARGE SCALE GENOMIC DNA]</scope>
    <source>
        <strain evidence="1">SolTubOtavaFocal</strain>
        <tissue evidence="1">Leaves</tissue>
    </source>
</reference>
<name>A0ABQ7VZ42_SOLTU</name>
<dbReference type="EMBL" id="JAIVGD010000005">
    <property type="protein sequence ID" value="KAH0773585.1"/>
    <property type="molecule type" value="Genomic_DNA"/>
</dbReference>
<gene>
    <name evidence="1" type="ORF">KY290_010722</name>
</gene>
<protein>
    <submittedName>
        <fullName evidence="1">Uncharacterized protein</fullName>
    </submittedName>
</protein>
<sequence length="149" mass="16938">MEDQKVLEVFVGDSIQNSIQEMKDCISKDLAEFRSMLLEEVPSVTEYPNRLEVVLSNFCQPDILSPCLAHVTDSPLPQNYDEQSEYPIKIDEHKVFDEMLNSNCPKVFTVALDAPFEILDEDVIGPDGSKVQLFYGHPQIDMSERHVSC</sequence>
<comment type="caution">
    <text evidence="1">The sequence shown here is derived from an EMBL/GenBank/DDBJ whole genome shotgun (WGS) entry which is preliminary data.</text>
</comment>